<comment type="caution">
    <text evidence="1">The sequence shown here is derived from an EMBL/GenBank/DDBJ whole genome shotgun (WGS) entry which is preliminary data.</text>
</comment>
<feature type="non-terminal residue" evidence="1">
    <location>
        <position position="1"/>
    </location>
</feature>
<proteinExistence type="predicted"/>
<reference evidence="1" key="1">
    <citation type="journal article" date="2022" name="bioRxiv">
        <title>Sequencing and chromosome-scale assembly of the giantPleurodeles waltlgenome.</title>
        <authorList>
            <person name="Brown T."/>
            <person name="Elewa A."/>
            <person name="Iarovenko S."/>
            <person name="Subramanian E."/>
            <person name="Araus A.J."/>
            <person name="Petzold A."/>
            <person name="Susuki M."/>
            <person name="Suzuki K.-i.T."/>
            <person name="Hayashi T."/>
            <person name="Toyoda A."/>
            <person name="Oliveira C."/>
            <person name="Osipova E."/>
            <person name="Leigh N.D."/>
            <person name="Simon A."/>
            <person name="Yun M.H."/>
        </authorList>
    </citation>
    <scope>NUCLEOTIDE SEQUENCE</scope>
    <source>
        <strain evidence="1">20211129_DDA</strain>
        <tissue evidence="1">Liver</tissue>
    </source>
</reference>
<name>A0AAV7R5T2_PLEWA</name>
<gene>
    <name evidence="1" type="ORF">NDU88_012930</name>
</gene>
<dbReference type="Proteomes" id="UP001066276">
    <property type="component" value="Chromosome 6"/>
</dbReference>
<dbReference type="AlphaFoldDB" id="A0AAV7R5T2"/>
<evidence type="ECO:0000313" key="2">
    <source>
        <dbReference type="Proteomes" id="UP001066276"/>
    </source>
</evidence>
<organism evidence="1 2">
    <name type="scientific">Pleurodeles waltl</name>
    <name type="common">Iberian ribbed newt</name>
    <dbReference type="NCBI Taxonomy" id="8319"/>
    <lineage>
        <taxon>Eukaryota</taxon>
        <taxon>Metazoa</taxon>
        <taxon>Chordata</taxon>
        <taxon>Craniata</taxon>
        <taxon>Vertebrata</taxon>
        <taxon>Euteleostomi</taxon>
        <taxon>Amphibia</taxon>
        <taxon>Batrachia</taxon>
        <taxon>Caudata</taxon>
        <taxon>Salamandroidea</taxon>
        <taxon>Salamandridae</taxon>
        <taxon>Pleurodelinae</taxon>
        <taxon>Pleurodeles</taxon>
    </lineage>
</organism>
<keyword evidence="2" id="KW-1185">Reference proteome</keyword>
<evidence type="ECO:0000313" key="1">
    <source>
        <dbReference type="EMBL" id="KAJ1146666.1"/>
    </source>
</evidence>
<accession>A0AAV7R5T2</accession>
<dbReference type="EMBL" id="JANPWB010000010">
    <property type="protein sequence ID" value="KAJ1146666.1"/>
    <property type="molecule type" value="Genomic_DNA"/>
</dbReference>
<protein>
    <submittedName>
        <fullName evidence="1">Uncharacterized protein</fullName>
    </submittedName>
</protein>
<sequence length="56" mass="5979">IRTASGLVGGASSRPLEKNTRIGGHGVRLIVLCWPATDAAQKRFASDQKALIDEVF</sequence>